<keyword evidence="1" id="KW-1133">Transmembrane helix</keyword>
<dbReference type="Proteomes" id="UP001267290">
    <property type="component" value="Unassembled WGS sequence"/>
</dbReference>
<gene>
    <name evidence="2" type="ORF">J2736_002994</name>
</gene>
<feature type="transmembrane region" description="Helical" evidence="1">
    <location>
        <begin position="9"/>
        <end position="27"/>
    </location>
</feature>
<evidence type="ECO:0000256" key="1">
    <source>
        <dbReference type="SAM" id="Phobius"/>
    </source>
</evidence>
<comment type="caution">
    <text evidence="2">The sequence shown here is derived from an EMBL/GenBank/DDBJ whole genome shotgun (WGS) entry which is preliminary data.</text>
</comment>
<keyword evidence="1" id="KW-0472">Membrane</keyword>
<keyword evidence="1" id="KW-0812">Transmembrane</keyword>
<accession>A0ABU1NWE6</accession>
<keyword evidence="3" id="KW-1185">Reference proteome</keyword>
<name>A0ABU1NWE6_9BACL</name>
<reference evidence="2 3" key="1">
    <citation type="submission" date="2023-07" db="EMBL/GenBank/DDBJ databases">
        <title>Sorghum-associated microbial communities from plants grown in Nebraska, USA.</title>
        <authorList>
            <person name="Schachtman D."/>
        </authorList>
    </citation>
    <scope>NUCLEOTIDE SEQUENCE [LARGE SCALE GENOMIC DNA]</scope>
    <source>
        <strain evidence="2 3">CC258</strain>
    </source>
</reference>
<organism evidence="2 3">
    <name type="scientific">Paenibacillus qinlingensis</name>
    <dbReference type="NCBI Taxonomy" id="1837343"/>
    <lineage>
        <taxon>Bacteria</taxon>
        <taxon>Bacillati</taxon>
        <taxon>Bacillota</taxon>
        <taxon>Bacilli</taxon>
        <taxon>Bacillales</taxon>
        <taxon>Paenibacillaceae</taxon>
        <taxon>Paenibacillus</taxon>
    </lineage>
</organism>
<evidence type="ECO:0000313" key="2">
    <source>
        <dbReference type="EMBL" id="MDR6551805.1"/>
    </source>
</evidence>
<dbReference type="RefSeq" id="WP_310499364.1">
    <property type="nucleotide sequence ID" value="NZ_JAVDSB010000004.1"/>
</dbReference>
<proteinExistence type="predicted"/>
<dbReference type="EMBL" id="JAVDSB010000004">
    <property type="protein sequence ID" value="MDR6551805.1"/>
    <property type="molecule type" value="Genomic_DNA"/>
</dbReference>
<sequence>MNKAEAKRIFIVIIFIGTIFSTIAMLIKYPTNLDAVNESTLSIYTQYGEFRRTSTEEYYPVIAIARSKKQINKETEVLFLDIGTFVKEKKK</sequence>
<evidence type="ECO:0000313" key="3">
    <source>
        <dbReference type="Proteomes" id="UP001267290"/>
    </source>
</evidence>
<protein>
    <submittedName>
        <fullName evidence="2">Uncharacterized protein</fullName>
    </submittedName>
</protein>